<protein>
    <submittedName>
        <fullName evidence="2">Periplasmic binding protein</fullName>
    </submittedName>
</protein>
<dbReference type="Gene3D" id="3.40.50.1980">
    <property type="entry name" value="Nitrogenase molybdenum iron protein domain"/>
    <property type="match status" value="2"/>
</dbReference>
<reference evidence="2 3" key="2">
    <citation type="submission" date="2008-10" db="EMBL/GenBank/DDBJ databases">
        <authorList>
            <person name="Fulton L."/>
            <person name="Clifton S."/>
            <person name="Fulton B."/>
            <person name="Xu J."/>
            <person name="Minx P."/>
            <person name="Pepin K.H."/>
            <person name="Johnson M."/>
            <person name="Bhonagiri V."/>
            <person name="Nash W.E."/>
            <person name="Mardis E.R."/>
            <person name="Wilson R.K."/>
        </authorList>
    </citation>
    <scope>NUCLEOTIDE SEQUENCE [LARGE SCALE GENOMIC DNA]</scope>
    <source>
        <strain evidence="2 3">ATCC 29098</strain>
    </source>
</reference>
<dbReference type="PANTHER" id="PTHR30535:SF34">
    <property type="entry name" value="MOLYBDATE-BINDING PROTEIN MOLA"/>
    <property type="match status" value="1"/>
</dbReference>
<organism evidence="2 3">
    <name type="scientific">Desulfovibrio piger ATCC 29098</name>
    <dbReference type="NCBI Taxonomy" id="411464"/>
    <lineage>
        <taxon>Bacteria</taxon>
        <taxon>Pseudomonadati</taxon>
        <taxon>Thermodesulfobacteriota</taxon>
        <taxon>Desulfovibrionia</taxon>
        <taxon>Desulfovibrionales</taxon>
        <taxon>Desulfovibrionaceae</taxon>
        <taxon>Desulfovibrio</taxon>
    </lineage>
</organism>
<accession>B6WQT7</accession>
<reference evidence="2 3" key="1">
    <citation type="submission" date="2008-10" db="EMBL/GenBank/DDBJ databases">
        <title>Draft genome sequence of Desulvovibrio piger (ATCC 29098).</title>
        <authorList>
            <person name="Sudarsanam P."/>
            <person name="Ley R."/>
            <person name="Guruge J."/>
            <person name="Turnbaugh P.J."/>
            <person name="Mahowald M."/>
            <person name="Liep D."/>
            <person name="Gordon J."/>
        </authorList>
    </citation>
    <scope>NUCLEOTIDE SEQUENCE [LARGE SCALE GENOMIC DNA]</scope>
    <source>
        <strain evidence="2 3">ATCC 29098</strain>
    </source>
</reference>
<dbReference type="PROSITE" id="PS50983">
    <property type="entry name" value="FE_B12_PBP"/>
    <property type="match status" value="1"/>
</dbReference>
<dbReference type="InterPro" id="IPR002491">
    <property type="entry name" value="ABC_transptr_periplasmic_BD"/>
</dbReference>
<dbReference type="RefSeq" id="WP_006004269.1">
    <property type="nucleotide sequence ID" value="NZ_DS996353.1"/>
</dbReference>
<dbReference type="STRING" id="901.DESPIGER_0078"/>
<dbReference type="AlphaFoldDB" id="B6WQT7"/>
<gene>
    <name evidence="2" type="ORF">DESPIG_00416</name>
</gene>
<evidence type="ECO:0000259" key="1">
    <source>
        <dbReference type="PROSITE" id="PS50983"/>
    </source>
</evidence>
<comment type="caution">
    <text evidence="2">The sequence shown here is derived from an EMBL/GenBank/DDBJ whole genome shotgun (WGS) entry which is preliminary data.</text>
</comment>
<evidence type="ECO:0000313" key="2">
    <source>
        <dbReference type="EMBL" id="EEB34666.1"/>
    </source>
</evidence>
<sequence>MMPDLYRLRQRLVAWGLHPGLWRGLCLCFCLFCCSVLPAQALELVDSRGVTVRLERPAQRVIALYGAFNEILLALDARETLVARTAADAAIPGLQDLPAVGTHMRPNAELVAARQPDVVLQLAGRQEVLTQTEALEAVGIPVLVYEMQSFEQLFAVTRALGRLTGREARAEALVADWQRRLLVLEQRYADQPPVRVFYEVRYPNLLAAGRASIVDEIIRHAGGRNVLDAPQKLVRCNEEMLVALDPEAYILQQGPMNPAPQAPAERPHYRGLSAVRSGRVLLVDEHLFARPGPRSVEAAERLAHWLHGEAQGSSGE</sequence>
<dbReference type="InterPro" id="IPR050902">
    <property type="entry name" value="ABC_Transporter_SBP"/>
</dbReference>
<evidence type="ECO:0000313" key="3">
    <source>
        <dbReference type="Proteomes" id="UP000003676"/>
    </source>
</evidence>
<dbReference type="Pfam" id="PF01497">
    <property type="entry name" value="Peripla_BP_2"/>
    <property type="match status" value="1"/>
</dbReference>
<dbReference type="SUPFAM" id="SSF53807">
    <property type="entry name" value="Helical backbone' metal receptor"/>
    <property type="match status" value="1"/>
</dbReference>
<name>B6WQT7_9BACT</name>
<feature type="domain" description="Fe/B12 periplasmic-binding" evidence="1">
    <location>
        <begin position="60"/>
        <end position="310"/>
    </location>
</feature>
<dbReference type="eggNOG" id="COG0614">
    <property type="taxonomic scope" value="Bacteria"/>
</dbReference>
<dbReference type="Proteomes" id="UP000003676">
    <property type="component" value="Unassembled WGS sequence"/>
</dbReference>
<proteinExistence type="predicted"/>
<dbReference type="EMBL" id="ABXU01000020">
    <property type="protein sequence ID" value="EEB34666.1"/>
    <property type="molecule type" value="Genomic_DNA"/>
</dbReference>
<dbReference type="HOGENOM" id="CLU_038034_2_5_7"/>
<dbReference type="PANTHER" id="PTHR30535">
    <property type="entry name" value="VITAMIN B12-BINDING PROTEIN"/>
    <property type="match status" value="1"/>
</dbReference>